<dbReference type="GO" id="GO:0016491">
    <property type="term" value="F:oxidoreductase activity"/>
    <property type="evidence" value="ECO:0007669"/>
    <property type="project" value="UniProtKB-KW"/>
</dbReference>
<reference evidence="4" key="1">
    <citation type="submission" date="2020-11" db="EMBL/GenBank/DDBJ databases">
        <authorList>
            <consortium name="DOE Joint Genome Institute"/>
            <person name="Ahrendt S."/>
            <person name="Riley R."/>
            <person name="Andreopoulos W."/>
            <person name="LaButti K."/>
            <person name="Pangilinan J."/>
            <person name="Ruiz-duenas F.J."/>
            <person name="Barrasa J.M."/>
            <person name="Sanchez-Garcia M."/>
            <person name="Camarero S."/>
            <person name="Miyauchi S."/>
            <person name="Serrano A."/>
            <person name="Linde D."/>
            <person name="Babiker R."/>
            <person name="Drula E."/>
            <person name="Ayuso-Fernandez I."/>
            <person name="Pacheco R."/>
            <person name="Padilla G."/>
            <person name="Ferreira P."/>
            <person name="Barriuso J."/>
            <person name="Kellner H."/>
            <person name="Castanera R."/>
            <person name="Alfaro M."/>
            <person name="Ramirez L."/>
            <person name="Pisabarro A.G."/>
            <person name="Kuo A."/>
            <person name="Tritt A."/>
            <person name="Lipzen A."/>
            <person name="He G."/>
            <person name="Yan M."/>
            <person name="Ng V."/>
            <person name="Cullen D."/>
            <person name="Martin F."/>
            <person name="Rosso M.-N."/>
            <person name="Henrissat B."/>
            <person name="Hibbett D."/>
            <person name="Martinez A.T."/>
            <person name="Grigoriev I.V."/>
        </authorList>
    </citation>
    <scope>NUCLEOTIDE SEQUENCE</scope>
    <source>
        <strain evidence="4">AH 44721</strain>
    </source>
</reference>
<dbReference type="SUPFAM" id="SSF51735">
    <property type="entry name" value="NAD(P)-binding Rossmann-fold domains"/>
    <property type="match status" value="1"/>
</dbReference>
<dbReference type="Proteomes" id="UP000724874">
    <property type="component" value="Unassembled WGS sequence"/>
</dbReference>
<gene>
    <name evidence="4" type="ORF">CPB84DRAFT_1685319</name>
</gene>
<dbReference type="AlphaFoldDB" id="A0A9P5NHT0"/>
<dbReference type="OrthoDB" id="191139at2759"/>
<evidence type="ECO:0000256" key="1">
    <source>
        <dbReference type="ARBA" id="ARBA00006484"/>
    </source>
</evidence>
<protein>
    <submittedName>
        <fullName evidence="4">NAD(P)-binding protein</fullName>
    </submittedName>
</protein>
<dbReference type="InterPro" id="IPR002347">
    <property type="entry name" value="SDR_fam"/>
</dbReference>
<organism evidence="4 5">
    <name type="scientific">Gymnopilus junonius</name>
    <name type="common">Spectacular rustgill mushroom</name>
    <name type="synonym">Gymnopilus spectabilis subsp. junonius</name>
    <dbReference type="NCBI Taxonomy" id="109634"/>
    <lineage>
        <taxon>Eukaryota</taxon>
        <taxon>Fungi</taxon>
        <taxon>Dikarya</taxon>
        <taxon>Basidiomycota</taxon>
        <taxon>Agaricomycotina</taxon>
        <taxon>Agaricomycetes</taxon>
        <taxon>Agaricomycetidae</taxon>
        <taxon>Agaricales</taxon>
        <taxon>Agaricineae</taxon>
        <taxon>Hymenogastraceae</taxon>
        <taxon>Gymnopilus</taxon>
    </lineage>
</organism>
<dbReference type="Gene3D" id="3.40.50.720">
    <property type="entry name" value="NAD(P)-binding Rossmann-like Domain"/>
    <property type="match status" value="1"/>
</dbReference>
<accession>A0A9P5NHT0</accession>
<name>A0A9P5NHT0_GYMJU</name>
<comment type="similarity">
    <text evidence="1">Belongs to the short-chain dehydrogenases/reductases (SDR) family.</text>
</comment>
<keyword evidence="5" id="KW-1185">Reference proteome</keyword>
<proteinExistence type="inferred from homology"/>
<evidence type="ECO:0000313" key="5">
    <source>
        <dbReference type="Proteomes" id="UP000724874"/>
    </source>
</evidence>
<evidence type="ECO:0000256" key="2">
    <source>
        <dbReference type="ARBA" id="ARBA00022857"/>
    </source>
</evidence>
<comment type="caution">
    <text evidence="4">The sequence shown here is derived from an EMBL/GenBank/DDBJ whole genome shotgun (WGS) entry which is preliminary data.</text>
</comment>
<dbReference type="PANTHER" id="PTHR24320">
    <property type="entry name" value="RETINOL DEHYDROGENASE"/>
    <property type="match status" value="1"/>
</dbReference>
<keyword evidence="2" id="KW-0521">NADP</keyword>
<dbReference type="EMBL" id="JADNYJ010000100">
    <property type="protein sequence ID" value="KAF8885699.1"/>
    <property type="molecule type" value="Genomic_DNA"/>
</dbReference>
<evidence type="ECO:0000256" key="3">
    <source>
        <dbReference type="ARBA" id="ARBA00023002"/>
    </source>
</evidence>
<evidence type="ECO:0000313" key="4">
    <source>
        <dbReference type="EMBL" id="KAF8885699.1"/>
    </source>
</evidence>
<dbReference type="PRINTS" id="PR00081">
    <property type="entry name" value="GDHRDH"/>
</dbReference>
<sequence length="313" mass="34031">MGVVASLISQSFPPKSKFSVDDIPDLTGKVIIVTGAGTGIGKETAKALLAHNAKVYIAARNQEKAEATIKQLKEETKNEPIFLKLDLGDLKSIKASAEEFLSKESELHVLFNNAGVMIPPIGDVTKQGYDLQFGTNTLGPFYFTTLLLPALIAGAKSSTDGKARVVNTSSSAAYFTDKIDFNTLKDTPARKKLSPATLYSQSKLGNVFFSNELGRRYGDQGIVSTSLNPGNIKSELQRHMSRLEHLIVDRILYATPYGALTQLCAGTLPQGVDLNGKFLIPWARVGIPPKVTEKNTKLGEELWAWFEDQVANV</sequence>
<dbReference type="InterPro" id="IPR036291">
    <property type="entry name" value="NAD(P)-bd_dom_sf"/>
</dbReference>
<dbReference type="PANTHER" id="PTHR24320:SF236">
    <property type="entry name" value="SHORT-CHAIN DEHYDROGENASE-RELATED"/>
    <property type="match status" value="1"/>
</dbReference>
<keyword evidence="3" id="KW-0560">Oxidoreductase</keyword>
<dbReference type="Pfam" id="PF00106">
    <property type="entry name" value="adh_short"/>
    <property type="match status" value="1"/>
</dbReference>